<reference evidence="10" key="1">
    <citation type="submission" date="2025-08" db="UniProtKB">
        <authorList>
            <consortium name="RefSeq"/>
        </authorList>
    </citation>
    <scope>IDENTIFICATION</scope>
    <source>
        <tissue evidence="10">Whole body</tissue>
    </source>
</reference>
<dbReference type="InterPro" id="IPR018186">
    <property type="entry name" value="TF_T-box_CS"/>
</dbReference>
<dbReference type="Pfam" id="PF00907">
    <property type="entry name" value="T-box"/>
    <property type="match status" value="1"/>
</dbReference>
<evidence type="ECO:0000313" key="9">
    <source>
        <dbReference type="Proteomes" id="UP000694925"/>
    </source>
</evidence>
<gene>
    <name evidence="10" type="primary">LOC108624867</name>
</gene>
<dbReference type="InterPro" id="IPR046360">
    <property type="entry name" value="T-box_DNA-bd"/>
</dbReference>
<dbReference type="RefSeq" id="XP_017879927.1">
    <property type="nucleotide sequence ID" value="XM_018024438.2"/>
</dbReference>
<keyword evidence="3 6" id="KW-0238">DNA-binding</keyword>
<dbReference type="SUPFAM" id="SSF81995">
    <property type="entry name" value="beta-sandwich domain of Sec23/24"/>
    <property type="match status" value="1"/>
</dbReference>
<evidence type="ECO:0000259" key="8">
    <source>
        <dbReference type="PROSITE" id="PS50252"/>
    </source>
</evidence>
<feature type="compositionally biased region" description="Low complexity" evidence="7">
    <location>
        <begin position="122"/>
        <end position="162"/>
    </location>
</feature>
<feature type="compositionally biased region" description="Basic and acidic residues" evidence="7">
    <location>
        <begin position="618"/>
        <end position="628"/>
    </location>
</feature>
<keyword evidence="2" id="KW-0805">Transcription regulation</keyword>
<evidence type="ECO:0000256" key="1">
    <source>
        <dbReference type="ARBA" id="ARBA00004123"/>
    </source>
</evidence>
<evidence type="ECO:0000256" key="6">
    <source>
        <dbReference type="PROSITE-ProRule" id="PRU00201"/>
    </source>
</evidence>
<evidence type="ECO:0000256" key="2">
    <source>
        <dbReference type="ARBA" id="ARBA00023015"/>
    </source>
</evidence>
<dbReference type="SUPFAM" id="SSF49417">
    <property type="entry name" value="p53-like transcription factors"/>
    <property type="match status" value="1"/>
</dbReference>
<feature type="region of interest" description="Disordered" evidence="7">
    <location>
        <begin position="543"/>
        <end position="573"/>
    </location>
</feature>
<feature type="domain" description="T-box" evidence="8">
    <location>
        <begin position="233"/>
        <end position="419"/>
    </location>
</feature>
<dbReference type="PRINTS" id="PR00937">
    <property type="entry name" value="TBOX"/>
</dbReference>
<evidence type="ECO:0000256" key="4">
    <source>
        <dbReference type="ARBA" id="ARBA00023163"/>
    </source>
</evidence>
<dbReference type="GO" id="GO:0045893">
    <property type="term" value="P:positive regulation of DNA-templated transcription"/>
    <property type="evidence" value="ECO:0007669"/>
    <property type="project" value="InterPro"/>
</dbReference>
<dbReference type="FunFam" id="2.60.40.820:FF:000008">
    <property type="entry name" value="T-box transcription factor TBX20"/>
    <property type="match status" value="1"/>
</dbReference>
<dbReference type="GO" id="GO:0000785">
    <property type="term" value="C:chromatin"/>
    <property type="evidence" value="ECO:0007669"/>
    <property type="project" value="TreeGrafter"/>
</dbReference>
<feature type="compositionally biased region" description="Gly residues" evidence="7">
    <location>
        <begin position="23"/>
        <end position="39"/>
    </location>
</feature>
<dbReference type="AlphaFoldDB" id="A0AAJ7IY64"/>
<dbReference type="GeneID" id="108624867"/>
<dbReference type="CDD" id="cd20193">
    <property type="entry name" value="T-box_TBX20-like"/>
    <property type="match status" value="1"/>
</dbReference>
<feature type="region of interest" description="Disordered" evidence="7">
    <location>
        <begin position="118"/>
        <end position="216"/>
    </location>
</feature>
<proteinExistence type="predicted"/>
<dbReference type="GO" id="GO:0000978">
    <property type="term" value="F:RNA polymerase II cis-regulatory region sequence-specific DNA binding"/>
    <property type="evidence" value="ECO:0007669"/>
    <property type="project" value="InterPro"/>
</dbReference>
<feature type="region of interest" description="Disordered" evidence="7">
    <location>
        <begin position="507"/>
        <end position="526"/>
    </location>
</feature>
<dbReference type="PROSITE" id="PS50252">
    <property type="entry name" value="TBOX_3"/>
    <property type="match status" value="1"/>
</dbReference>
<feature type="compositionally biased region" description="Low complexity" evidence="7">
    <location>
        <begin position="514"/>
        <end position="526"/>
    </location>
</feature>
<dbReference type="GO" id="GO:0000981">
    <property type="term" value="F:DNA-binding transcription factor activity, RNA polymerase II-specific"/>
    <property type="evidence" value="ECO:0007669"/>
    <property type="project" value="TreeGrafter"/>
</dbReference>
<dbReference type="InterPro" id="IPR036960">
    <property type="entry name" value="T-box_sf"/>
</dbReference>
<evidence type="ECO:0000256" key="7">
    <source>
        <dbReference type="SAM" id="MobiDB-lite"/>
    </source>
</evidence>
<keyword evidence="9" id="KW-1185">Reference proteome</keyword>
<dbReference type="GO" id="GO:0001708">
    <property type="term" value="P:cell fate specification"/>
    <property type="evidence" value="ECO:0007669"/>
    <property type="project" value="TreeGrafter"/>
</dbReference>
<feature type="compositionally biased region" description="Acidic residues" evidence="7">
    <location>
        <begin position="192"/>
        <end position="201"/>
    </location>
</feature>
<evidence type="ECO:0000256" key="3">
    <source>
        <dbReference type="ARBA" id="ARBA00023125"/>
    </source>
</evidence>
<dbReference type="PANTHER" id="PTHR11267">
    <property type="entry name" value="T-BOX PROTEIN-RELATED"/>
    <property type="match status" value="1"/>
</dbReference>
<protein>
    <submittedName>
        <fullName evidence="10">T-box transcription factor TBX20-like isoform X1</fullName>
    </submittedName>
</protein>
<feature type="compositionally biased region" description="Polar residues" evidence="7">
    <location>
        <begin position="595"/>
        <end position="616"/>
    </location>
</feature>
<feature type="region of interest" description="Disordered" evidence="7">
    <location>
        <begin position="1"/>
        <end position="96"/>
    </location>
</feature>
<evidence type="ECO:0000256" key="5">
    <source>
        <dbReference type="ARBA" id="ARBA00023242"/>
    </source>
</evidence>
<feature type="compositionally biased region" description="Low complexity" evidence="7">
    <location>
        <begin position="543"/>
        <end position="561"/>
    </location>
</feature>
<comment type="subcellular location">
    <subcellularLocation>
        <location evidence="1 6">Nucleus</location>
    </subcellularLocation>
</comment>
<sequence length="628" mass="68387">MLLELRGTLAGRKRNGSTLSSFGVGGGGGGGGGGAGCGGLSPASEEDDEESRHLFLGRKMQTEGAAASAELSPGCTRDDGDESSSPSPNSSLLNNLNNNCNSNRQCATDFSIAAIMARDSRQQQQQQQQQQAAQQPAQSSPSQSQPQQTQVQQPHHYRQQQAVGGGKLHQHEREPSVSGVVRGAPSIQEAIVAEDDPETDDAGSTSGKAASPVNPLLQERSNCEELRHVVCHLETKDLWDKFNELGTEMIITKTGRRMFPTCRVSFNGLKADSRYAVLMDIVPVDNKRYRYAYHRSSWLVAGKADPPAPARLYVHPDSPFTGEQLRKQVVSFEKVKLTNNDMDRHGHLVLNSMHKYQPRIHLVKRPDSGTAKPITDLEKEPHKTFIFPEAIFTAVTAYQNQLITKLKIDSNPFAKGFRDSSRLTDFESFPFRETMESMLAEQQSLRFPHRLPFEMDQLQAGAVSNLSLEEKALWAARSQMLLRAAAAVAVSPYAQLVGPAALVYPGASSAGTSHQHQQQQQQQQQQLGHLWWASSLGPTLFAAAHHQQQQQQQQLASSSSQNPGTGPAAPRPLYPSALALAHHRFSPYHTAAAPKSSTPVGPSLSPSRRATPSPTDSLGRDAQDLSPS</sequence>
<feature type="compositionally biased region" description="Low complexity" evidence="7">
    <location>
        <begin position="83"/>
        <end position="96"/>
    </location>
</feature>
<evidence type="ECO:0000313" key="10">
    <source>
        <dbReference type="RefSeq" id="XP_017879927.1"/>
    </source>
</evidence>
<name>A0AAJ7IY64_9HYME</name>
<keyword evidence="4" id="KW-0804">Transcription</keyword>
<comment type="caution">
    <text evidence="6">Lacks conserved residue(s) required for the propagation of feature annotation.</text>
</comment>
<keyword evidence="5 6" id="KW-0539">Nucleus</keyword>
<feature type="region of interest" description="Disordered" evidence="7">
    <location>
        <begin position="588"/>
        <end position="628"/>
    </location>
</feature>
<dbReference type="InterPro" id="IPR008967">
    <property type="entry name" value="p53-like_TF_DNA-bd_sf"/>
</dbReference>
<dbReference type="Gene3D" id="2.60.40.820">
    <property type="entry name" value="Transcription factor, T-box"/>
    <property type="match status" value="1"/>
</dbReference>
<dbReference type="KEGG" id="ccal:108624867"/>
<dbReference type="PANTHER" id="PTHR11267:SF190">
    <property type="entry name" value="T-BOX TRANSCRIPTION FACTOR TBX20"/>
    <property type="match status" value="1"/>
</dbReference>
<dbReference type="PROSITE" id="PS01283">
    <property type="entry name" value="TBOX_1"/>
    <property type="match status" value="1"/>
</dbReference>
<dbReference type="GO" id="GO:0005634">
    <property type="term" value="C:nucleus"/>
    <property type="evidence" value="ECO:0007669"/>
    <property type="project" value="UniProtKB-SubCell"/>
</dbReference>
<accession>A0AAJ7IY64</accession>
<dbReference type="Proteomes" id="UP000694925">
    <property type="component" value="Unplaced"/>
</dbReference>
<dbReference type="GO" id="GO:0007507">
    <property type="term" value="P:heart development"/>
    <property type="evidence" value="ECO:0007669"/>
    <property type="project" value="TreeGrafter"/>
</dbReference>
<dbReference type="InterPro" id="IPR001699">
    <property type="entry name" value="TF_T-box"/>
</dbReference>
<dbReference type="SMART" id="SM00425">
    <property type="entry name" value="TBOX"/>
    <property type="match status" value="1"/>
</dbReference>
<organism evidence="9 10">
    <name type="scientific">Ceratina calcarata</name>
    <dbReference type="NCBI Taxonomy" id="156304"/>
    <lineage>
        <taxon>Eukaryota</taxon>
        <taxon>Metazoa</taxon>
        <taxon>Ecdysozoa</taxon>
        <taxon>Arthropoda</taxon>
        <taxon>Hexapoda</taxon>
        <taxon>Insecta</taxon>
        <taxon>Pterygota</taxon>
        <taxon>Neoptera</taxon>
        <taxon>Endopterygota</taxon>
        <taxon>Hymenoptera</taxon>
        <taxon>Apocrita</taxon>
        <taxon>Aculeata</taxon>
        <taxon>Apoidea</taxon>
        <taxon>Anthophila</taxon>
        <taxon>Apidae</taxon>
        <taxon>Ceratina</taxon>
        <taxon>Zadontomerus</taxon>
    </lineage>
</organism>